<dbReference type="GO" id="GO:0016226">
    <property type="term" value="P:iron-sulfur cluster assembly"/>
    <property type="evidence" value="ECO:0007669"/>
    <property type="project" value="UniProtKB-UniRule"/>
</dbReference>
<dbReference type="InterPro" id="IPR027417">
    <property type="entry name" value="P-loop_NTPase"/>
</dbReference>
<dbReference type="SMART" id="SM00985">
    <property type="entry name" value="UBA_e1_C"/>
    <property type="match status" value="1"/>
</dbReference>
<comment type="similarity">
    <text evidence="5 20">Belongs to the ubiquitin-activating E1 family.</text>
</comment>
<dbReference type="PRINTS" id="PR01849">
    <property type="entry name" value="UBIQUITINACT"/>
</dbReference>
<dbReference type="InterPro" id="IPR019572">
    <property type="entry name" value="UBA_E1_SCCH"/>
</dbReference>
<evidence type="ECO:0000313" key="24">
    <source>
        <dbReference type="Proteomes" id="UP000193144"/>
    </source>
</evidence>
<evidence type="ECO:0000256" key="1">
    <source>
        <dbReference type="ARBA" id="ARBA00000488"/>
    </source>
</evidence>
<feature type="binding site" evidence="18">
    <location>
        <position position="1360"/>
    </location>
    <ligand>
        <name>[4Fe-4S] cluster</name>
        <dbReference type="ChEBI" id="CHEBI:49883"/>
        <label>2</label>
        <note>ligand shared with heterodimeric partner</note>
    </ligand>
</feature>
<evidence type="ECO:0000256" key="2">
    <source>
        <dbReference type="ARBA" id="ARBA00004123"/>
    </source>
</evidence>
<dbReference type="Gene3D" id="1.10.10.2660">
    <property type="entry name" value="Ubiquitin-activating enzyme E1, SCCH domain"/>
    <property type="match status" value="1"/>
</dbReference>
<dbReference type="CDD" id="cd01490">
    <property type="entry name" value="Ube1_repeat2"/>
    <property type="match status" value="1"/>
</dbReference>
<dbReference type="HAMAP" id="MF_02040">
    <property type="entry name" value="Mrp_NBP35"/>
    <property type="match status" value="1"/>
</dbReference>
<dbReference type="GO" id="GO:0046872">
    <property type="term" value="F:metal ion binding"/>
    <property type="evidence" value="ECO:0007669"/>
    <property type="project" value="UniProtKB-KW"/>
</dbReference>
<dbReference type="HAMAP" id="MF_03038">
    <property type="entry name" value="NUBP1"/>
    <property type="match status" value="1"/>
</dbReference>
<evidence type="ECO:0000256" key="19">
    <source>
        <dbReference type="PROSITE-ProRule" id="PRU10132"/>
    </source>
</evidence>
<dbReference type="GO" id="GO:0031510">
    <property type="term" value="C:SUMO activating enzyme complex"/>
    <property type="evidence" value="ECO:0007669"/>
    <property type="project" value="TreeGrafter"/>
</dbReference>
<keyword evidence="13 20" id="KW-0833">Ubl conjugation pathway</keyword>
<name>A0A1Y1ZH83_9PLEO</name>
<dbReference type="InterPro" id="IPR000011">
    <property type="entry name" value="UBQ/SUMO-activ_enz_E1-like"/>
</dbReference>
<dbReference type="InterPro" id="IPR045886">
    <property type="entry name" value="ThiF/MoeB/HesA"/>
</dbReference>
<dbReference type="PROSITE" id="PS00865">
    <property type="entry name" value="UBIQUITIN_ACTIVAT_2"/>
    <property type="match status" value="1"/>
</dbReference>
<comment type="caution">
    <text evidence="23">The sequence shown here is derived from an EMBL/GenBank/DDBJ whole genome shotgun (WGS) entry which is preliminary data.</text>
</comment>
<dbReference type="FunFam" id="3.10.290.60:FF:000001">
    <property type="entry name" value="Ubiquitin-activating enzyme E1 2"/>
    <property type="match status" value="1"/>
</dbReference>
<dbReference type="InterPro" id="IPR042449">
    <property type="entry name" value="Ub-E1_IAD_1"/>
</dbReference>
<accession>A0A1Y1ZH83</accession>
<keyword evidence="11 18" id="KW-0479">Metal-binding</keyword>
<comment type="subcellular location">
    <subcellularLocation>
        <location evidence="3 18">Cytoplasm</location>
    </subcellularLocation>
    <subcellularLocation>
        <location evidence="2">Nucleus</location>
    </subcellularLocation>
</comment>
<feature type="active site" description="Glycyl thioester intermediate" evidence="19">
    <location>
        <position position="606"/>
    </location>
</feature>
<dbReference type="Gene3D" id="3.50.50.80">
    <property type="entry name" value="Ubiquitin-activating enzyme E1, inactive adenylation domain, subdomain 1"/>
    <property type="match status" value="1"/>
</dbReference>
<dbReference type="Gene3D" id="3.10.290.60">
    <property type="entry name" value="Ubiquitin-activating enzyme E1, UFD domain"/>
    <property type="match status" value="1"/>
</dbReference>
<dbReference type="InterPro" id="IPR019591">
    <property type="entry name" value="Mrp/NBP35_ATP-bd"/>
</dbReference>
<evidence type="ECO:0000256" key="12">
    <source>
        <dbReference type="ARBA" id="ARBA00022741"/>
    </source>
</evidence>
<dbReference type="Gene3D" id="3.40.50.300">
    <property type="entry name" value="P-loop containing nucleotide triphosphate hydrolases"/>
    <property type="match status" value="1"/>
</dbReference>
<evidence type="ECO:0000256" key="17">
    <source>
        <dbReference type="ARBA" id="ARBA00073786"/>
    </source>
</evidence>
<dbReference type="GO" id="GO:0005524">
    <property type="term" value="F:ATP binding"/>
    <property type="evidence" value="ECO:0007669"/>
    <property type="project" value="UniProtKB-KW"/>
</dbReference>
<dbReference type="FunFam" id="2.40.30.180:FF:000001">
    <property type="entry name" value="ubiquitin-like modifier-activating enzyme 1"/>
    <property type="match status" value="1"/>
</dbReference>
<keyword evidence="8 18" id="KW-0004">4Fe-4S</keyword>
<dbReference type="InterPro" id="IPR028601">
    <property type="entry name" value="NUBP1/Nbp35"/>
</dbReference>
<dbReference type="GO" id="GO:0016925">
    <property type="term" value="P:protein sumoylation"/>
    <property type="evidence" value="ECO:0007669"/>
    <property type="project" value="TreeGrafter"/>
</dbReference>
<sequence length="1438" mass="157281">MSDKMQVDSPAATAEQLKDENGEIDESLYSRQLYVLGHEAMKRMGASHVLIAGLRGLGVEIAKNVALAGVKSLTLYDPRPAKTEDLSAQFFLRPEDVGKSRSSVTVPRVSELNPYTPIHEFTGTDLTSDLSQLKQFSVVVLTDTPLKDQVTIADYCHENGIYVVITDTFGLFGTIFADFGKNFAVGDPTGENVATGIVADIDTDGLVSALDETRHGLEDGDYVTFSEVQGMEGLNGCAPRKIEVKGPYTFSIGDVSGLGEYKRGGQYTQVKMPKILDFESLSQQLKKPELLISDFAKFDRPQQLHVGIQALHAFAESHNGELPRPHNDVDAAEVLKIAEGLAGQGEDKVELDEKVIKELSYQARGDISPMDAFFGGMAAQEVLKAVSGKFHPIVQFLYFDSLESLPESCNRSEEQCAPQGSRYDGQIAVFGKDFQEKLGNVKEFLVGAGAIGCEMLKNWALMGLGAGPEGKIWVTDNDSIEKSNLNRQFLFRPADVGKPKSDCAAAAVKAMNPDLDGHIITMQDKVGPETEHIFNEIFWDNLDAVTNALDNVEARTYVDRRCVFFRKPLVDSGTLGTKGNTQVVLPHLTESYSSSQDPPEKSFPMCTLRSFPNKIEHTIAWAREMFDSFFVKGPEVVNLYLTTPNYIGSALKQSGNEKQTLETLRDMLVTEKPLTFDDCIIWARHQFEKNYNHAIQQLLYNFPKDSTTGSGQPFWSGPKRAPDALKFDVSNDTHFTYVEAAANLHAFNYGINPMGVSKEHYLEVLNDMIVPDFKPDPSVKIQASDSDPDPNASSGAMDDNDILNRMAQSLPAPKSLAGYKLEPVEFEKDDDTNHHIDFITAASNLRAENYKIEPANRHQTKFIAGKIIPAIATTTALVTGLVNLELYKILDGKTNIEHYKNGFVNLALPFFGFSEPIASPKGKYIGHNEKEVLIDKLWDRFEVDDITLQEFIDHFQEKGLNISMVSSGVSLLYASFYPPSKLKDRMGLTMSKLVEHISKKPVPDHQKNVIFEVTAEDQTDEDVEIPPVLQLRGGDSGSDVGNVGQTAKPPQPYGTMDYQAATSLHYSFTSLALMSQTLIMAPSLEEPTQVDLSAPLHVAPKLVAPEPGTSSPIPPPHLDLPLLIPHAPEHCPGPESQQAGTADSCAGCPNQKICASAPKGPDPDIPVITARLSAVRHKLLVLSGKGGVGKSTFSSMLAHGFASNPSHTVGLMDTDICGPSIPKMMGVEEETIHVTAEGWEPVWVSENLGVMSVQFMLPGRDDAVIWRGPKKNGLIKKFLMDVMWGELDFLIVDTPPGTSDEHLSVNSFLKASGVDGAVLVSTPQEVALLDVRKEIDFCRKAGIRILGIVENMSGFVCPGCKHESQIFKASTGGAERLAKEEGIPFLGKVPLDPRIGMACDFGESFLDAYPDSPACEAIRRVVRRVAEEIGLQAGEVLP</sequence>
<dbReference type="Pfam" id="PF10585">
    <property type="entry name" value="UBA_E1_SCCH"/>
    <property type="match status" value="1"/>
</dbReference>
<dbReference type="Pfam" id="PF09358">
    <property type="entry name" value="E1_UFD"/>
    <property type="match status" value="1"/>
</dbReference>
<feature type="domain" description="Ubiquitin-activating enzyme E1 C-terminal" evidence="22">
    <location>
        <begin position="899"/>
        <end position="1028"/>
    </location>
</feature>
<gene>
    <name evidence="18" type="primary">NBP35</name>
    <name evidence="23" type="ORF">BCR34DRAFT_589216</name>
</gene>
<comment type="subunit">
    <text evidence="6">Monomer.</text>
</comment>
<dbReference type="PROSITE" id="PS01215">
    <property type="entry name" value="MRP"/>
    <property type="match status" value="1"/>
</dbReference>
<dbReference type="GO" id="GO:0004839">
    <property type="term" value="F:ubiquitin activating enzyme activity"/>
    <property type="evidence" value="ECO:0007669"/>
    <property type="project" value="UniProtKB-EC"/>
</dbReference>
<keyword evidence="24" id="KW-1185">Reference proteome</keyword>
<evidence type="ECO:0000256" key="4">
    <source>
        <dbReference type="ARBA" id="ARBA00004906"/>
    </source>
</evidence>
<dbReference type="InterPro" id="IPR042063">
    <property type="entry name" value="Ubi_acti_E1_SCCH"/>
</dbReference>
<evidence type="ECO:0000256" key="16">
    <source>
        <dbReference type="ARBA" id="ARBA00023014"/>
    </source>
</evidence>
<dbReference type="NCBIfam" id="TIGR01408">
    <property type="entry name" value="Ube1"/>
    <property type="match status" value="1"/>
</dbReference>
<feature type="binding site" evidence="18">
    <location>
        <position position="1131"/>
    </location>
    <ligand>
        <name>[4Fe-4S] cluster</name>
        <dbReference type="ChEBI" id="CHEBI:49883"/>
        <label>1</label>
    </ligand>
</feature>
<comment type="catalytic activity">
    <reaction evidence="1">
        <text>ATP + ubiquitin + [E1 ubiquitin-activating enzyme]-L-cysteine = AMP + diphosphate + S-ubiquitinyl-[E1 ubiquitin-activating enzyme]-L-cysteine.</text>
        <dbReference type="EC" id="6.2.1.45"/>
    </reaction>
</comment>
<dbReference type="PANTHER" id="PTHR10953:SF4">
    <property type="entry name" value="UBIQUITIN-ACTIVATING ENZYME E1 C-TERMINAL DOMAIN-CONTAINING PROTEIN"/>
    <property type="match status" value="1"/>
</dbReference>
<dbReference type="FunFam" id="3.40.50.300:FF:000427">
    <property type="entry name" value="Cytosolic Fe-S cluster assembly factor NUBP1"/>
    <property type="match status" value="1"/>
</dbReference>
<dbReference type="GO" id="GO:0140663">
    <property type="term" value="F:ATP-dependent FeS chaperone activity"/>
    <property type="evidence" value="ECO:0007669"/>
    <property type="project" value="InterPro"/>
</dbReference>
<dbReference type="Proteomes" id="UP000193144">
    <property type="component" value="Unassembled WGS sequence"/>
</dbReference>
<dbReference type="OrthoDB" id="10252231at2759"/>
<keyword evidence="15 18" id="KW-0408">Iron</keyword>
<feature type="compositionally biased region" description="Low complexity" evidence="21">
    <location>
        <begin position="783"/>
        <end position="794"/>
    </location>
</feature>
<feature type="binding site" evidence="18">
    <location>
        <position position="1145"/>
    </location>
    <ligand>
        <name>[4Fe-4S] cluster</name>
        <dbReference type="ChEBI" id="CHEBI:49883"/>
        <label>1</label>
    </ligand>
</feature>
<evidence type="ECO:0000256" key="3">
    <source>
        <dbReference type="ARBA" id="ARBA00004496"/>
    </source>
</evidence>
<dbReference type="PANTHER" id="PTHR10953">
    <property type="entry name" value="UBIQUITIN-ACTIVATING ENZYME E1"/>
    <property type="match status" value="1"/>
</dbReference>
<feature type="binding site" evidence="18">
    <location>
        <position position="1357"/>
    </location>
    <ligand>
        <name>[4Fe-4S] cluster</name>
        <dbReference type="ChEBI" id="CHEBI:49883"/>
        <label>2</label>
        <note>ligand shared with heterodimeric partner</note>
    </ligand>
</feature>
<keyword evidence="12 18" id="KW-0547">Nucleotide-binding</keyword>
<evidence type="ECO:0000256" key="7">
    <source>
        <dbReference type="ARBA" id="ARBA00012990"/>
    </source>
</evidence>
<dbReference type="Pfam" id="PF16191">
    <property type="entry name" value="E1_4HB"/>
    <property type="match status" value="1"/>
</dbReference>
<dbReference type="InterPro" id="IPR035985">
    <property type="entry name" value="Ubiquitin-activating_enz"/>
</dbReference>
<dbReference type="SUPFAM" id="SSF52540">
    <property type="entry name" value="P-loop containing nucleoside triphosphate hydrolases"/>
    <property type="match status" value="1"/>
</dbReference>
<dbReference type="EC" id="6.2.1.45" evidence="7"/>
<dbReference type="InterPro" id="IPR032420">
    <property type="entry name" value="E1_4HB"/>
</dbReference>
<dbReference type="CDD" id="cd02037">
    <property type="entry name" value="Mrp_NBP35"/>
    <property type="match status" value="1"/>
</dbReference>
<evidence type="ECO:0000256" key="5">
    <source>
        <dbReference type="ARBA" id="ARBA00005673"/>
    </source>
</evidence>
<dbReference type="GO" id="GO:0051539">
    <property type="term" value="F:4 iron, 4 sulfur cluster binding"/>
    <property type="evidence" value="ECO:0007669"/>
    <property type="project" value="UniProtKB-UniRule"/>
</dbReference>
<keyword evidence="9 18" id="KW-0963">Cytoplasm</keyword>
<evidence type="ECO:0000256" key="14">
    <source>
        <dbReference type="ARBA" id="ARBA00022840"/>
    </source>
</evidence>
<evidence type="ECO:0000259" key="22">
    <source>
        <dbReference type="SMART" id="SM00985"/>
    </source>
</evidence>
<feature type="binding site" evidence="18">
    <location>
        <begin position="1184"/>
        <end position="1191"/>
    </location>
    <ligand>
        <name>ATP</name>
        <dbReference type="ChEBI" id="CHEBI:30616"/>
    </ligand>
</feature>
<evidence type="ECO:0000256" key="15">
    <source>
        <dbReference type="ARBA" id="ARBA00023004"/>
    </source>
</evidence>
<dbReference type="Pfam" id="PF16190">
    <property type="entry name" value="E1_FCCH"/>
    <property type="match status" value="1"/>
</dbReference>
<feature type="binding site" evidence="18">
    <location>
        <position position="1148"/>
    </location>
    <ligand>
        <name>[4Fe-4S] cluster</name>
        <dbReference type="ChEBI" id="CHEBI:49883"/>
        <label>1</label>
    </ligand>
</feature>
<dbReference type="CDD" id="cd01491">
    <property type="entry name" value="Ube1_repeat1"/>
    <property type="match status" value="1"/>
</dbReference>
<evidence type="ECO:0000256" key="21">
    <source>
        <dbReference type="SAM" id="MobiDB-lite"/>
    </source>
</evidence>
<feature type="region of interest" description="Disordered" evidence="21">
    <location>
        <begin position="776"/>
        <end position="799"/>
    </location>
</feature>
<dbReference type="Gene3D" id="2.40.30.180">
    <property type="entry name" value="Ubiquitin-activating enzyme E1, FCCH domain"/>
    <property type="match status" value="1"/>
</dbReference>
<dbReference type="Pfam" id="PF00899">
    <property type="entry name" value="ThiF"/>
    <property type="match status" value="1"/>
</dbReference>
<dbReference type="GO" id="GO:0019948">
    <property type="term" value="F:SUMO activating enzyme activity"/>
    <property type="evidence" value="ECO:0007669"/>
    <property type="project" value="TreeGrafter"/>
</dbReference>
<comment type="function">
    <text evidence="18">Component of the cytosolic iron-sulfur (Fe/S) protein assembly (CIA) machinery. Required for maturation of extramitochondrial Fe-S proteins. The NBP35-CFD1 heterotetramer forms a Fe-S scaffold complex, mediating the de novo assembly of an Fe-S cluster and its transfer to target apoproteins.</text>
</comment>
<organism evidence="23 24">
    <name type="scientific">Clohesyomyces aquaticus</name>
    <dbReference type="NCBI Taxonomy" id="1231657"/>
    <lineage>
        <taxon>Eukaryota</taxon>
        <taxon>Fungi</taxon>
        <taxon>Dikarya</taxon>
        <taxon>Ascomycota</taxon>
        <taxon>Pezizomycotina</taxon>
        <taxon>Dothideomycetes</taxon>
        <taxon>Pleosporomycetidae</taxon>
        <taxon>Pleosporales</taxon>
        <taxon>Lindgomycetaceae</taxon>
        <taxon>Clohesyomyces</taxon>
    </lineage>
</organism>
<dbReference type="InterPro" id="IPR000808">
    <property type="entry name" value="Mrp-like_CS"/>
</dbReference>
<protein>
    <recommendedName>
        <fullName evidence="17">Ubiquitin-activating enzyme E1 1</fullName>
        <ecNumber evidence="7">6.2.1.45</ecNumber>
    </recommendedName>
</protein>
<comment type="pathway">
    <text evidence="4">Protein modification; protein ubiquitination.</text>
</comment>
<dbReference type="EMBL" id="MCFA01000084">
    <property type="protein sequence ID" value="ORY09613.1"/>
    <property type="molecule type" value="Genomic_DNA"/>
</dbReference>
<dbReference type="FunFam" id="3.40.50.720:FF:000015">
    <property type="entry name" value="Ubiquitin-activating enzyme E1 1"/>
    <property type="match status" value="1"/>
</dbReference>
<evidence type="ECO:0000256" key="13">
    <source>
        <dbReference type="ARBA" id="ARBA00022786"/>
    </source>
</evidence>
<dbReference type="Pfam" id="PF10609">
    <property type="entry name" value="ParA"/>
    <property type="match status" value="1"/>
</dbReference>
<evidence type="ECO:0000256" key="18">
    <source>
        <dbReference type="HAMAP-Rule" id="MF_03038"/>
    </source>
</evidence>
<evidence type="ECO:0000313" key="23">
    <source>
        <dbReference type="EMBL" id="ORY09613.1"/>
    </source>
</evidence>
<dbReference type="UniPathway" id="UPA00143"/>
<feature type="region of interest" description="Disordered" evidence="21">
    <location>
        <begin position="1031"/>
        <end position="1053"/>
    </location>
</feature>
<keyword evidence="10 20" id="KW-0436">Ligase</keyword>
<dbReference type="InterPro" id="IPR033127">
    <property type="entry name" value="UBQ-activ_enz_E1_Cys_AS"/>
</dbReference>
<dbReference type="GO" id="GO:1904564">
    <property type="term" value="C:cytosolic [4Fe-4S] assembly scaffold complex"/>
    <property type="evidence" value="ECO:0007669"/>
    <property type="project" value="UniProtKB-ARBA"/>
</dbReference>
<dbReference type="SUPFAM" id="SSF69572">
    <property type="entry name" value="Activating enzymes of the ubiquitin-like proteins"/>
    <property type="match status" value="2"/>
</dbReference>
<evidence type="ECO:0000256" key="20">
    <source>
        <dbReference type="RuleBase" id="RU000519"/>
    </source>
</evidence>
<dbReference type="Gene3D" id="3.40.50.12550">
    <property type="entry name" value="Ubiquitin-activating enzyme E1, inactive adenylation domain, subdomain 2"/>
    <property type="match status" value="1"/>
</dbReference>
<keyword evidence="14 18" id="KW-0067">ATP-binding</keyword>
<comment type="similarity">
    <text evidence="18">Belongs to the Mrp/NBP35 ATP-binding proteins family. NUBP1/NBP35 subfamily.</text>
</comment>
<dbReference type="Gene3D" id="3.40.50.720">
    <property type="entry name" value="NAD(P)-binding Rossmann-like Domain"/>
    <property type="match status" value="1"/>
</dbReference>
<evidence type="ECO:0000256" key="11">
    <source>
        <dbReference type="ARBA" id="ARBA00022723"/>
    </source>
</evidence>
<dbReference type="FunFam" id="1.10.10.2660:FF:000001">
    <property type="entry name" value="Ubiquitin-activating enzyme E1 1"/>
    <property type="match status" value="1"/>
</dbReference>
<evidence type="ECO:0000256" key="8">
    <source>
        <dbReference type="ARBA" id="ARBA00022485"/>
    </source>
</evidence>
<keyword evidence="16 18" id="KW-0411">Iron-sulfur</keyword>
<dbReference type="InterPro" id="IPR032418">
    <property type="entry name" value="E1_FCCH"/>
</dbReference>
<evidence type="ECO:0000256" key="6">
    <source>
        <dbReference type="ARBA" id="ARBA00011245"/>
    </source>
</evidence>
<dbReference type="InterPro" id="IPR033756">
    <property type="entry name" value="YlxH/NBP35"/>
</dbReference>
<feature type="binding site" evidence="18">
    <location>
        <position position="1154"/>
    </location>
    <ligand>
        <name>[4Fe-4S] cluster</name>
        <dbReference type="ChEBI" id="CHEBI:49883"/>
        <label>1</label>
    </ligand>
</feature>
<dbReference type="InterPro" id="IPR018965">
    <property type="entry name" value="Ub-activating_enz_E1_C"/>
</dbReference>
<dbReference type="InterPro" id="IPR038252">
    <property type="entry name" value="UBA_E1_C_sf"/>
</dbReference>
<dbReference type="FunFam" id="3.50.50.80:FF:000001">
    <property type="entry name" value="ubiquitin-like modifier-activating enzyme 1"/>
    <property type="match status" value="1"/>
</dbReference>
<dbReference type="FunFam" id="3.40.50.12550:FF:000001">
    <property type="entry name" value="Ubiquitin-activating enzyme E1 1"/>
    <property type="match status" value="1"/>
</dbReference>
<dbReference type="STRING" id="1231657.A0A1Y1ZH83"/>
<dbReference type="InterPro" id="IPR042302">
    <property type="entry name" value="E1_FCCH_sf"/>
</dbReference>
<evidence type="ECO:0000256" key="9">
    <source>
        <dbReference type="ARBA" id="ARBA00022490"/>
    </source>
</evidence>
<reference evidence="23 24" key="1">
    <citation type="submission" date="2016-07" db="EMBL/GenBank/DDBJ databases">
        <title>Pervasive Adenine N6-methylation of Active Genes in Fungi.</title>
        <authorList>
            <consortium name="DOE Joint Genome Institute"/>
            <person name="Mondo S.J."/>
            <person name="Dannebaum R.O."/>
            <person name="Kuo R.C."/>
            <person name="Labutti K."/>
            <person name="Haridas S."/>
            <person name="Kuo A."/>
            <person name="Salamov A."/>
            <person name="Ahrendt S.R."/>
            <person name="Lipzen A."/>
            <person name="Sullivan W."/>
            <person name="Andreopoulos W.B."/>
            <person name="Clum A."/>
            <person name="Lindquist E."/>
            <person name="Daum C."/>
            <person name="Ramamoorthy G.K."/>
            <person name="Gryganskyi A."/>
            <person name="Culley D."/>
            <person name="Magnuson J.K."/>
            <person name="James T.Y."/>
            <person name="O'Malley M.A."/>
            <person name="Stajich J.E."/>
            <person name="Spatafora J.W."/>
            <person name="Visel A."/>
            <person name="Grigoriev I.V."/>
        </authorList>
    </citation>
    <scope>NUCLEOTIDE SEQUENCE [LARGE SCALE GENOMIC DNA]</scope>
    <source>
        <strain evidence="23 24">CBS 115471</strain>
    </source>
</reference>
<proteinExistence type="inferred from homology"/>
<evidence type="ECO:0000256" key="10">
    <source>
        <dbReference type="ARBA" id="ARBA00022598"/>
    </source>
</evidence>
<dbReference type="InterPro" id="IPR018075">
    <property type="entry name" value="UBQ-activ_enz_E1"/>
</dbReference>
<dbReference type="InterPro" id="IPR000594">
    <property type="entry name" value="ThiF_NAD_FAD-bd"/>
</dbReference>